<proteinExistence type="predicted"/>
<reference evidence="2 3" key="1">
    <citation type="journal article" date="2020" name="Nat. Commun.">
        <title>Genome of Tripterygium wilfordii and identification of cytochrome P450 involved in triptolide biosynthesis.</title>
        <authorList>
            <person name="Tu L."/>
            <person name="Su P."/>
            <person name="Zhang Z."/>
            <person name="Gao L."/>
            <person name="Wang J."/>
            <person name="Hu T."/>
            <person name="Zhou J."/>
            <person name="Zhang Y."/>
            <person name="Zhao Y."/>
            <person name="Liu Y."/>
            <person name="Song Y."/>
            <person name="Tong Y."/>
            <person name="Lu Y."/>
            <person name="Yang J."/>
            <person name="Xu C."/>
            <person name="Jia M."/>
            <person name="Peters R.J."/>
            <person name="Huang L."/>
            <person name="Gao W."/>
        </authorList>
    </citation>
    <scope>NUCLEOTIDE SEQUENCE [LARGE SCALE GENOMIC DNA]</scope>
    <source>
        <strain evidence="3">cv. XIE 37</strain>
        <tissue evidence="2">Leaf</tissue>
    </source>
</reference>
<protein>
    <recommendedName>
        <fullName evidence="1">Tetrapyrrole biosynthesis glutamyl-tRNA reductase dimerisation domain-containing protein</fullName>
    </recommendedName>
</protein>
<dbReference type="Proteomes" id="UP000593562">
    <property type="component" value="Unassembled WGS sequence"/>
</dbReference>
<evidence type="ECO:0000259" key="1">
    <source>
        <dbReference type="Pfam" id="PF00745"/>
    </source>
</evidence>
<dbReference type="GO" id="GO:0008883">
    <property type="term" value="F:glutamyl-tRNA reductase activity"/>
    <property type="evidence" value="ECO:0007669"/>
    <property type="project" value="InterPro"/>
</dbReference>
<sequence>MAALSMPYCSIKRRTVCEGNSVITKTILSRTVSSTAIRSLRPASRISMPIAIKNVDVLHRDVYGAFKIKDEGLEKEMQGTIQRLEEVVERIKELEMQKFMGRVRGTEFEKDGVVLAETMSQEIACKFLESPIKYLRSCNGNQDEKLKDINVLVGILEKSTFDSRSCPCIGVKNP</sequence>
<organism evidence="2 3">
    <name type="scientific">Tripterygium wilfordii</name>
    <name type="common">Thunder God vine</name>
    <dbReference type="NCBI Taxonomy" id="458696"/>
    <lineage>
        <taxon>Eukaryota</taxon>
        <taxon>Viridiplantae</taxon>
        <taxon>Streptophyta</taxon>
        <taxon>Embryophyta</taxon>
        <taxon>Tracheophyta</taxon>
        <taxon>Spermatophyta</taxon>
        <taxon>Magnoliopsida</taxon>
        <taxon>eudicotyledons</taxon>
        <taxon>Gunneridae</taxon>
        <taxon>Pentapetalae</taxon>
        <taxon>rosids</taxon>
        <taxon>fabids</taxon>
        <taxon>Celastrales</taxon>
        <taxon>Celastraceae</taxon>
        <taxon>Tripterygium</taxon>
    </lineage>
</organism>
<accession>A0A7J7CBN5</accession>
<evidence type="ECO:0000313" key="2">
    <source>
        <dbReference type="EMBL" id="KAF5731512.1"/>
    </source>
</evidence>
<dbReference type="GO" id="GO:0050661">
    <property type="term" value="F:NADP binding"/>
    <property type="evidence" value="ECO:0007669"/>
    <property type="project" value="InterPro"/>
</dbReference>
<keyword evidence="3" id="KW-1185">Reference proteome</keyword>
<dbReference type="SUPFAM" id="SSF69075">
    <property type="entry name" value="Glutamyl tRNA-reductase dimerization domain"/>
    <property type="match status" value="1"/>
</dbReference>
<evidence type="ECO:0000313" key="3">
    <source>
        <dbReference type="Proteomes" id="UP000593562"/>
    </source>
</evidence>
<dbReference type="InterPro" id="IPR036453">
    <property type="entry name" value="GluRdtase_dimer_dom_sf"/>
</dbReference>
<feature type="domain" description="Tetrapyrrole biosynthesis glutamyl-tRNA reductase dimerisation" evidence="1">
    <location>
        <begin position="75"/>
        <end position="145"/>
    </location>
</feature>
<dbReference type="InParanoid" id="A0A7J7CBN5"/>
<dbReference type="GO" id="GO:0033014">
    <property type="term" value="P:tetrapyrrole biosynthetic process"/>
    <property type="evidence" value="ECO:0007669"/>
    <property type="project" value="InterPro"/>
</dbReference>
<comment type="caution">
    <text evidence="2">The sequence shown here is derived from an EMBL/GenBank/DDBJ whole genome shotgun (WGS) entry which is preliminary data.</text>
</comment>
<name>A0A7J7CBN5_TRIWF</name>
<dbReference type="EMBL" id="JAAARO010000018">
    <property type="protein sequence ID" value="KAF5731512.1"/>
    <property type="molecule type" value="Genomic_DNA"/>
</dbReference>
<dbReference type="InterPro" id="IPR015896">
    <property type="entry name" value="4pyrrol_synth_GluRdtase_dimer"/>
</dbReference>
<dbReference type="AlphaFoldDB" id="A0A7J7CBN5"/>
<gene>
    <name evidence="2" type="ORF">HS088_TW18G00190</name>
</gene>
<dbReference type="Pfam" id="PF00745">
    <property type="entry name" value="GlutR_dimer"/>
    <property type="match status" value="1"/>
</dbReference>